<evidence type="ECO:0008006" key="5">
    <source>
        <dbReference type="Google" id="ProtNLM"/>
    </source>
</evidence>
<dbReference type="Pfam" id="PF00012">
    <property type="entry name" value="HSP70"/>
    <property type="match status" value="1"/>
</dbReference>
<dbReference type="SUPFAM" id="SSF53067">
    <property type="entry name" value="Actin-like ATPase domain"/>
    <property type="match status" value="2"/>
</dbReference>
<proteinExistence type="predicted"/>
<keyword evidence="1" id="KW-0547">Nucleotide-binding</keyword>
<keyword evidence="2" id="KW-0067">ATP-binding</keyword>
<organism evidence="3 4">
    <name type="scientific">Orbilia oligospora</name>
    <name type="common">Nematode-trapping fungus</name>
    <name type="synonym">Arthrobotrys oligospora</name>
    <dbReference type="NCBI Taxonomy" id="2813651"/>
    <lineage>
        <taxon>Eukaryota</taxon>
        <taxon>Fungi</taxon>
        <taxon>Dikarya</taxon>
        <taxon>Ascomycota</taxon>
        <taxon>Pezizomycotina</taxon>
        <taxon>Orbiliomycetes</taxon>
        <taxon>Orbiliales</taxon>
        <taxon>Orbiliaceae</taxon>
        <taxon>Orbilia</taxon>
    </lineage>
</organism>
<dbReference type="Proteomes" id="UP000474640">
    <property type="component" value="Unassembled WGS sequence"/>
</dbReference>
<dbReference type="InterPro" id="IPR043129">
    <property type="entry name" value="ATPase_NBD"/>
</dbReference>
<gene>
    <name evidence="3" type="ORF">TWF970_007442</name>
</gene>
<reference evidence="3 4" key="1">
    <citation type="submission" date="2020-01" db="EMBL/GenBank/DDBJ databases">
        <authorList>
            <person name="Palmer J.M."/>
        </authorList>
    </citation>
    <scope>NUCLEOTIDE SEQUENCE [LARGE SCALE GENOMIC DNA]</scope>
    <source>
        <strain evidence="3 4">TWF970</strain>
    </source>
</reference>
<dbReference type="CDD" id="cd10170">
    <property type="entry name" value="ASKHA_NBD_HSP70"/>
    <property type="match status" value="1"/>
</dbReference>
<accession>A0A7C8RHS6</accession>
<dbReference type="EMBL" id="JAABOJ010000004">
    <property type="protein sequence ID" value="KAF3287735.1"/>
    <property type="molecule type" value="Genomic_DNA"/>
</dbReference>
<dbReference type="GO" id="GO:0005524">
    <property type="term" value="F:ATP binding"/>
    <property type="evidence" value="ECO:0007669"/>
    <property type="project" value="UniProtKB-KW"/>
</dbReference>
<evidence type="ECO:0000313" key="3">
    <source>
        <dbReference type="EMBL" id="KAF3287735.1"/>
    </source>
</evidence>
<comment type="caution">
    <text evidence="3">The sequence shown here is derived from an EMBL/GenBank/DDBJ whole genome shotgun (WGS) entry which is preliminary data.</text>
</comment>
<dbReference type="PANTHER" id="PTHR14187">
    <property type="entry name" value="ALPHA KINASE/ELONGATION FACTOR 2 KINASE"/>
    <property type="match status" value="1"/>
</dbReference>
<name>A0A7C8RHS6_ORBOL</name>
<dbReference type="InterPro" id="IPR013126">
    <property type="entry name" value="Hsp_70_fam"/>
</dbReference>
<dbReference type="PRINTS" id="PR00301">
    <property type="entry name" value="HEATSHOCK70"/>
</dbReference>
<sequence length="723" mass="80152">MKIPFFKKLKNSNVKATANLNANDSDSDSTSAGGSISENIPIPFISYPDPEAIPSAIPIGHRRSSSRFGHHRLVIAAANLNANDSNSGSTSAGRPISENIPIPSAISIGHRRSSSRLGPRRLVVGIDFGTTHSGVSYALIYPGNNPENVKVKQVNWLSMIGDATPNLGGKIPSIIGMEKTNDTSNVYWGFQKIPSGCDVFQWMKILLEPFDISGYQDSSHVQTTKNFLDKHGLTAVELVSKYLRLIWNAAKVEIDAYEPQIFETAGIEKTVVLSVPAGWSEKATQNTYAAAAAAFRGQGIDYKKNLKLINEPAAAAIHVLTQEKKDNPDFVKEEDCVIVCDAGGGTVDVVTFQVANISPHLVLEEKVAPKGGLCGSIYLDKAFEPVLSSMIGQRKPRNGNKLVDNLENARDVVTNQFNREVKTQFGGEHSKSRVFTTSFYPAIKDPQNPETEISELRFSFETLRAIFEPICHKIWFLINSQIEKLEELNFLHKLKVVVLVGGFGNSQYLRQFLKEQLARRGSSVQLKMLANGEGIASVAKGAVLAEAIGITRIFNVFVARHNIGVEACRTYDPRIHSTRYRFVHGITGEDSVNTVVWFVEMGSPIRNSITKEIAFIFWVRDSVLNSEATRIPVTPRLVLSDEGRPRYPDSAVRQFVTVEFDVDKEHILRSPSRRKLTKKNSTKTYHRFDYFLVITWGVANLEFSCKIDGKVVVARPSTVSYYE</sequence>
<dbReference type="PANTHER" id="PTHR14187:SF5">
    <property type="entry name" value="HEAT SHOCK 70 KDA PROTEIN 12A"/>
    <property type="match status" value="1"/>
</dbReference>
<evidence type="ECO:0000313" key="4">
    <source>
        <dbReference type="Proteomes" id="UP000474640"/>
    </source>
</evidence>
<dbReference type="OrthoDB" id="2963168at2759"/>
<evidence type="ECO:0000256" key="2">
    <source>
        <dbReference type="ARBA" id="ARBA00022840"/>
    </source>
</evidence>
<dbReference type="AlphaFoldDB" id="A0A7C8RHS6"/>
<protein>
    <recommendedName>
        <fullName evidence="5">Heat shock 70 kDa protein 12A</fullName>
    </recommendedName>
</protein>
<evidence type="ECO:0000256" key="1">
    <source>
        <dbReference type="ARBA" id="ARBA00022741"/>
    </source>
</evidence>
<dbReference type="Gene3D" id="3.30.420.40">
    <property type="match status" value="1"/>
</dbReference>
<dbReference type="GO" id="GO:0140662">
    <property type="term" value="F:ATP-dependent protein folding chaperone"/>
    <property type="evidence" value="ECO:0007669"/>
    <property type="project" value="InterPro"/>
</dbReference>